<dbReference type="InterPro" id="IPR005025">
    <property type="entry name" value="FMN_Rdtase-like_dom"/>
</dbReference>
<dbReference type="Pfam" id="PF03358">
    <property type="entry name" value="FMN_red"/>
    <property type="match status" value="1"/>
</dbReference>
<dbReference type="InterPro" id="IPR050712">
    <property type="entry name" value="NAD(P)H-dep_reductase"/>
</dbReference>
<proteinExistence type="predicted"/>
<dbReference type="Gene3D" id="3.40.50.360">
    <property type="match status" value="1"/>
</dbReference>
<dbReference type="InterPro" id="IPR029039">
    <property type="entry name" value="Flavoprotein-like_sf"/>
</dbReference>
<dbReference type="GO" id="GO:0016491">
    <property type="term" value="F:oxidoreductase activity"/>
    <property type="evidence" value="ECO:0007669"/>
    <property type="project" value="InterPro"/>
</dbReference>
<dbReference type="PANTHER" id="PTHR30543">
    <property type="entry name" value="CHROMATE REDUCTASE"/>
    <property type="match status" value="1"/>
</dbReference>
<organism evidence="2">
    <name type="scientific">marine sediment metagenome</name>
    <dbReference type="NCBI Taxonomy" id="412755"/>
    <lineage>
        <taxon>unclassified sequences</taxon>
        <taxon>metagenomes</taxon>
        <taxon>ecological metagenomes</taxon>
    </lineage>
</organism>
<dbReference type="PANTHER" id="PTHR30543:SF21">
    <property type="entry name" value="NAD(P)H-DEPENDENT FMN REDUCTASE LOT6"/>
    <property type="match status" value="1"/>
</dbReference>
<evidence type="ECO:0000259" key="1">
    <source>
        <dbReference type="Pfam" id="PF03358"/>
    </source>
</evidence>
<protein>
    <recommendedName>
        <fullName evidence="1">NADPH-dependent FMN reductase-like domain-containing protein</fullName>
    </recommendedName>
</protein>
<name>A0A0F9U8C8_9ZZZZ</name>
<reference evidence="2" key="1">
    <citation type="journal article" date="2015" name="Nature">
        <title>Complex archaea that bridge the gap between prokaryotes and eukaryotes.</title>
        <authorList>
            <person name="Spang A."/>
            <person name="Saw J.H."/>
            <person name="Jorgensen S.L."/>
            <person name="Zaremba-Niedzwiedzka K."/>
            <person name="Martijn J."/>
            <person name="Lind A.E."/>
            <person name="van Eijk R."/>
            <person name="Schleper C."/>
            <person name="Guy L."/>
            <person name="Ettema T.J."/>
        </authorList>
    </citation>
    <scope>NUCLEOTIDE SEQUENCE</scope>
</reference>
<dbReference type="GO" id="GO:0010181">
    <property type="term" value="F:FMN binding"/>
    <property type="evidence" value="ECO:0007669"/>
    <property type="project" value="TreeGrafter"/>
</dbReference>
<dbReference type="EMBL" id="LAZR01000182">
    <property type="protein sequence ID" value="KKN83612.1"/>
    <property type="molecule type" value="Genomic_DNA"/>
</dbReference>
<evidence type="ECO:0000313" key="2">
    <source>
        <dbReference type="EMBL" id="KKN83612.1"/>
    </source>
</evidence>
<sequence>MSAKILVIAGSLRLASHNRRLAAEAARMLALTDAVVTLVDLADYPLPIYDGDHEAEAGVPENANLLAQRIAAQDGLLLVSPEYNHSLGPLVKNTIDWVSRVRKVNGRPIQPFKGLVVGLASASPGRFGGMRGLEALRIVMRALGADVMTQQCSVANAATGFDDDGRLADDIARTSLEALVDKLLDISRSLGRHG</sequence>
<comment type="caution">
    <text evidence="2">The sequence shown here is derived from an EMBL/GenBank/DDBJ whole genome shotgun (WGS) entry which is preliminary data.</text>
</comment>
<dbReference type="GO" id="GO:0005829">
    <property type="term" value="C:cytosol"/>
    <property type="evidence" value="ECO:0007669"/>
    <property type="project" value="TreeGrafter"/>
</dbReference>
<gene>
    <name evidence="2" type="ORF">LCGC14_0296740</name>
</gene>
<feature type="domain" description="NADPH-dependent FMN reductase-like" evidence="1">
    <location>
        <begin position="4"/>
        <end position="158"/>
    </location>
</feature>
<dbReference type="AlphaFoldDB" id="A0A0F9U8C8"/>
<dbReference type="SUPFAM" id="SSF52218">
    <property type="entry name" value="Flavoproteins"/>
    <property type="match status" value="1"/>
</dbReference>
<accession>A0A0F9U8C8</accession>